<organism evidence="2 3">
    <name type="scientific">Anisodus acutangulus</name>
    <dbReference type="NCBI Taxonomy" id="402998"/>
    <lineage>
        <taxon>Eukaryota</taxon>
        <taxon>Viridiplantae</taxon>
        <taxon>Streptophyta</taxon>
        <taxon>Embryophyta</taxon>
        <taxon>Tracheophyta</taxon>
        <taxon>Spermatophyta</taxon>
        <taxon>Magnoliopsida</taxon>
        <taxon>eudicotyledons</taxon>
        <taxon>Gunneridae</taxon>
        <taxon>Pentapetalae</taxon>
        <taxon>asterids</taxon>
        <taxon>lamiids</taxon>
        <taxon>Solanales</taxon>
        <taxon>Solanaceae</taxon>
        <taxon>Solanoideae</taxon>
        <taxon>Hyoscyameae</taxon>
        <taxon>Anisodus</taxon>
    </lineage>
</organism>
<dbReference type="AlphaFoldDB" id="A0A9Q1LJI9"/>
<dbReference type="EMBL" id="JAJAGQ010000017">
    <property type="protein sequence ID" value="KAJ8538561.1"/>
    <property type="molecule type" value="Genomic_DNA"/>
</dbReference>
<evidence type="ECO:0000313" key="3">
    <source>
        <dbReference type="Proteomes" id="UP001152561"/>
    </source>
</evidence>
<reference evidence="3" key="1">
    <citation type="journal article" date="2023" name="Proc. Natl. Acad. Sci. U.S.A.">
        <title>Genomic and structural basis for evolution of tropane alkaloid biosynthesis.</title>
        <authorList>
            <person name="Wanga Y.-J."/>
            <person name="Taina T."/>
            <person name="Yua J.-Y."/>
            <person name="Lia J."/>
            <person name="Xua B."/>
            <person name="Chenc J."/>
            <person name="D'Auriad J.C."/>
            <person name="Huanga J.-P."/>
            <person name="Huanga S.-X."/>
        </authorList>
    </citation>
    <scope>NUCLEOTIDE SEQUENCE [LARGE SCALE GENOMIC DNA]</scope>
    <source>
        <strain evidence="3">cv. KIB-2019</strain>
    </source>
</reference>
<sequence>MVGRHEALALGHQESYMLSYNTSQDATASDTEKVLAEKFSHALPVDMPHSSMPIVDPYYPVMDFDMTSSSIFANEVPHYLTTRIVTPEEPFRKFASSEPLSFTGLAQRYGAQINNLPAFARHNSPNREKIEFYQFFHGTIIRSTDRCNDFEENPVLTQLTQIMSNNNVDNDRLDESDSDSLLDHDRTDAEQSSNNIEEGPNDFSFTRDNGPVLLALWDPKNQTLSSQVCYFRTSRK</sequence>
<evidence type="ECO:0000256" key="1">
    <source>
        <dbReference type="SAM" id="MobiDB-lite"/>
    </source>
</evidence>
<dbReference type="Proteomes" id="UP001152561">
    <property type="component" value="Unassembled WGS sequence"/>
</dbReference>
<proteinExistence type="predicted"/>
<accession>A0A9Q1LJI9</accession>
<feature type="compositionally biased region" description="Basic and acidic residues" evidence="1">
    <location>
        <begin position="169"/>
        <end position="189"/>
    </location>
</feature>
<name>A0A9Q1LJI9_9SOLA</name>
<protein>
    <submittedName>
        <fullName evidence="2">Uncharacterized protein</fullName>
    </submittedName>
</protein>
<feature type="region of interest" description="Disordered" evidence="1">
    <location>
        <begin position="166"/>
        <end position="204"/>
    </location>
</feature>
<evidence type="ECO:0000313" key="2">
    <source>
        <dbReference type="EMBL" id="KAJ8538561.1"/>
    </source>
</evidence>
<gene>
    <name evidence="2" type="ORF">K7X08_027782</name>
</gene>
<keyword evidence="3" id="KW-1185">Reference proteome</keyword>
<comment type="caution">
    <text evidence="2">The sequence shown here is derived from an EMBL/GenBank/DDBJ whole genome shotgun (WGS) entry which is preliminary data.</text>
</comment>